<protein>
    <submittedName>
        <fullName evidence="7">High-affinity iron transporter</fullName>
    </submittedName>
</protein>
<organism evidence="7 8">
    <name type="scientific">Aromatoleum tolulyticum</name>
    <dbReference type="NCBI Taxonomy" id="34027"/>
    <lineage>
        <taxon>Bacteria</taxon>
        <taxon>Pseudomonadati</taxon>
        <taxon>Pseudomonadota</taxon>
        <taxon>Betaproteobacteria</taxon>
        <taxon>Rhodocyclales</taxon>
        <taxon>Rhodocyclaceae</taxon>
        <taxon>Aromatoleum</taxon>
    </lineage>
</organism>
<feature type="transmembrane region" description="Helical" evidence="6">
    <location>
        <begin position="246"/>
        <end position="263"/>
    </location>
</feature>
<dbReference type="PANTHER" id="PTHR31632:SF2">
    <property type="entry name" value="PLASMA MEMBRANE IRON PERMEASE"/>
    <property type="match status" value="1"/>
</dbReference>
<keyword evidence="8" id="KW-1185">Reference proteome</keyword>
<feature type="transmembrane region" description="Helical" evidence="6">
    <location>
        <begin position="113"/>
        <end position="136"/>
    </location>
</feature>
<accession>A0A1N6NUK1</accession>
<dbReference type="GO" id="GO:0015093">
    <property type="term" value="F:ferrous iron transmembrane transporter activity"/>
    <property type="evidence" value="ECO:0007669"/>
    <property type="project" value="TreeGrafter"/>
</dbReference>
<dbReference type="AlphaFoldDB" id="A0A1N6NUK1"/>
<proteinExistence type="inferred from homology"/>
<keyword evidence="4 6" id="KW-1133">Transmembrane helix</keyword>
<dbReference type="InterPro" id="IPR004923">
    <property type="entry name" value="FTR1/Fip1/EfeU"/>
</dbReference>
<evidence type="ECO:0000256" key="6">
    <source>
        <dbReference type="SAM" id="Phobius"/>
    </source>
</evidence>
<sequence>MFGSAIIVFRESLEAALLIGIIAAAARTLPDRNRWLWSGVGAGVAGALMVAALAGKIAEMADGMGQEMLNAAILGLAVTMLAWHNIWMARHAREMVDGARALVRDVADGRRELSAVMVLVAMAVLREGSETVLFLFSLASEGESTGQVLIGGALGLAGGAAVGYGMFAGLLRIPVRWFFSVTAALVLLLAAGMAGQMARFLIQGDILPPLANPLWDTSAWLSANSPAGTLLHVLAGYDPRPSAMQALFYLGTILAIALGMYLARAPSRRSAPA</sequence>
<feature type="transmembrane region" description="Helical" evidence="6">
    <location>
        <begin position="148"/>
        <end position="171"/>
    </location>
</feature>
<evidence type="ECO:0000313" key="7">
    <source>
        <dbReference type="EMBL" id="SIP95666.1"/>
    </source>
</evidence>
<evidence type="ECO:0000313" key="8">
    <source>
        <dbReference type="Proteomes" id="UP000186819"/>
    </source>
</evidence>
<dbReference type="OrthoDB" id="5294331at2"/>
<keyword evidence="3 6" id="KW-0812">Transmembrane</keyword>
<dbReference type="STRING" id="34027.SAMN05421829_101460"/>
<dbReference type="Pfam" id="PF03239">
    <property type="entry name" value="FTR1"/>
    <property type="match status" value="1"/>
</dbReference>
<evidence type="ECO:0000256" key="5">
    <source>
        <dbReference type="ARBA" id="ARBA00023136"/>
    </source>
</evidence>
<keyword evidence="5 6" id="KW-0472">Membrane</keyword>
<gene>
    <name evidence="7" type="ORF">SAMN05421829_101460</name>
</gene>
<dbReference type="Proteomes" id="UP000186819">
    <property type="component" value="Unassembled WGS sequence"/>
</dbReference>
<evidence type="ECO:0000256" key="2">
    <source>
        <dbReference type="ARBA" id="ARBA00008333"/>
    </source>
</evidence>
<comment type="subcellular location">
    <subcellularLocation>
        <location evidence="1">Membrane</location>
        <topology evidence="1">Multi-pass membrane protein</topology>
    </subcellularLocation>
</comment>
<dbReference type="RefSeq" id="WP_076600460.1">
    <property type="nucleotide sequence ID" value="NZ_FTMD01000001.1"/>
</dbReference>
<feature type="transmembrane region" description="Helical" evidence="6">
    <location>
        <begin position="35"/>
        <end position="55"/>
    </location>
</feature>
<feature type="transmembrane region" description="Helical" evidence="6">
    <location>
        <begin position="177"/>
        <end position="202"/>
    </location>
</feature>
<evidence type="ECO:0000256" key="3">
    <source>
        <dbReference type="ARBA" id="ARBA00022692"/>
    </source>
</evidence>
<dbReference type="PANTHER" id="PTHR31632">
    <property type="entry name" value="IRON TRANSPORTER FTH1"/>
    <property type="match status" value="1"/>
</dbReference>
<feature type="transmembrane region" description="Helical" evidence="6">
    <location>
        <begin position="67"/>
        <end position="86"/>
    </location>
</feature>
<dbReference type="EMBL" id="FTMD01000001">
    <property type="protein sequence ID" value="SIP95666.1"/>
    <property type="molecule type" value="Genomic_DNA"/>
</dbReference>
<name>A0A1N6NUK1_9RHOO</name>
<dbReference type="GO" id="GO:0033573">
    <property type="term" value="C:high-affinity iron permease complex"/>
    <property type="evidence" value="ECO:0007669"/>
    <property type="project" value="InterPro"/>
</dbReference>
<evidence type="ECO:0000256" key="4">
    <source>
        <dbReference type="ARBA" id="ARBA00022989"/>
    </source>
</evidence>
<comment type="similarity">
    <text evidence="2">Belongs to the oxidase-dependent Fe transporter (OFeT) (TC 9.A.10.1) family.</text>
</comment>
<reference evidence="8" key="1">
    <citation type="submission" date="2017-01" db="EMBL/GenBank/DDBJ databases">
        <authorList>
            <person name="Varghese N."/>
            <person name="Submissions S."/>
        </authorList>
    </citation>
    <scope>NUCLEOTIDE SEQUENCE [LARGE SCALE GENOMIC DNA]</scope>
    <source>
        <strain evidence="8">ATCC 51758</strain>
    </source>
</reference>
<evidence type="ECO:0000256" key="1">
    <source>
        <dbReference type="ARBA" id="ARBA00004141"/>
    </source>
</evidence>